<feature type="region of interest" description="Disordered" evidence="1">
    <location>
        <begin position="342"/>
        <end position="362"/>
    </location>
</feature>
<feature type="transmembrane region" description="Helical" evidence="2">
    <location>
        <begin position="89"/>
        <end position="108"/>
    </location>
</feature>
<accession>A0A1N7EV21</accession>
<keyword evidence="2" id="KW-0472">Membrane</keyword>
<evidence type="ECO:0000256" key="2">
    <source>
        <dbReference type="SAM" id="Phobius"/>
    </source>
</evidence>
<keyword evidence="4" id="KW-1185">Reference proteome</keyword>
<reference evidence="3 4" key="1">
    <citation type="submission" date="2017-01" db="EMBL/GenBank/DDBJ databases">
        <authorList>
            <person name="Mah S.A."/>
            <person name="Swanson W.J."/>
            <person name="Moy G.W."/>
            <person name="Vacquier V.D."/>
        </authorList>
    </citation>
    <scope>NUCLEOTIDE SEQUENCE [LARGE SCALE GENOMIC DNA]</scope>
    <source>
        <strain evidence="3 4">DSM 45758</strain>
    </source>
</reference>
<feature type="compositionally biased region" description="Polar residues" evidence="1">
    <location>
        <begin position="344"/>
        <end position="357"/>
    </location>
</feature>
<dbReference type="Proteomes" id="UP000186004">
    <property type="component" value="Unassembled WGS sequence"/>
</dbReference>
<feature type="region of interest" description="Disordered" evidence="1">
    <location>
        <begin position="153"/>
        <end position="198"/>
    </location>
</feature>
<keyword evidence="2" id="KW-0812">Transmembrane</keyword>
<sequence length="407" mass="43214">MAGPGRQRVTALALAALGLLALVGAQFMPWVAVRTADTLDRLFGEDPEQAARGYRLVDLSEAAIPLLVGWVVLFGAFAAAWVKPDWRRMLLRLVCVADVVIVFLTFDLGRHAVDASGARASDNPAADIQSGALLALLGALLVTVALGTLMAPGRARPENETSQPPAAPPGHDPRSMSPSPQPTTVSQARASQSPVATGWSARPEWVPWWRRRGPVTALVLGVITAVAVAGGTAWFALNRPPAPRDHPSDLREFLVDAPVGSAPNPDVIGTDGRLSISQATQLIDAAEPGDIISLLGMRRAVTEGWTEGNGTSVTVTLIQFGSNDEASGFLETYCRRARTKRISESATTTGPQGSQSFVDPARDDKGRVQVDAIAQRQDVVLLITEAQPGSVDVARVHALVQDQYDRL</sequence>
<feature type="transmembrane region" description="Helical" evidence="2">
    <location>
        <begin position="128"/>
        <end position="149"/>
    </location>
</feature>
<feature type="transmembrane region" description="Helical" evidence="2">
    <location>
        <begin position="215"/>
        <end position="237"/>
    </location>
</feature>
<evidence type="ECO:0000256" key="1">
    <source>
        <dbReference type="SAM" id="MobiDB-lite"/>
    </source>
</evidence>
<dbReference type="EMBL" id="FTNF01000027">
    <property type="protein sequence ID" value="SIR91930.1"/>
    <property type="molecule type" value="Genomic_DNA"/>
</dbReference>
<evidence type="ECO:0000313" key="4">
    <source>
        <dbReference type="Proteomes" id="UP000186004"/>
    </source>
</evidence>
<dbReference type="AlphaFoldDB" id="A0A1N7EV21"/>
<name>A0A1N7EV21_9ACTN</name>
<protein>
    <submittedName>
        <fullName evidence="3">Uncharacterized protein</fullName>
    </submittedName>
</protein>
<evidence type="ECO:0000313" key="3">
    <source>
        <dbReference type="EMBL" id="SIR91930.1"/>
    </source>
</evidence>
<organism evidence="3 4">
    <name type="scientific">Micromonospora avicenniae</name>
    <dbReference type="NCBI Taxonomy" id="1198245"/>
    <lineage>
        <taxon>Bacteria</taxon>
        <taxon>Bacillati</taxon>
        <taxon>Actinomycetota</taxon>
        <taxon>Actinomycetes</taxon>
        <taxon>Micromonosporales</taxon>
        <taxon>Micromonosporaceae</taxon>
        <taxon>Micromonospora</taxon>
    </lineage>
</organism>
<keyword evidence="2" id="KW-1133">Transmembrane helix</keyword>
<feature type="transmembrane region" description="Helical" evidence="2">
    <location>
        <begin position="62"/>
        <end position="82"/>
    </location>
</feature>
<proteinExistence type="predicted"/>
<feature type="compositionally biased region" description="Polar residues" evidence="1">
    <location>
        <begin position="176"/>
        <end position="195"/>
    </location>
</feature>
<gene>
    <name evidence="3" type="ORF">SAMN05444858_12757</name>
</gene>